<evidence type="ECO:0000256" key="3">
    <source>
        <dbReference type="ARBA" id="ARBA00023002"/>
    </source>
</evidence>
<dbReference type="KEGG" id="iva:Isova_2448"/>
<feature type="binding site" evidence="5">
    <location>
        <position position="110"/>
    </location>
    <ligand>
        <name>substrate</name>
    </ligand>
</feature>
<dbReference type="STRING" id="743718.Isova_2448"/>
<dbReference type="EC" id="1.1.1.274" evidence="8"/>
<dbReference type="Proteomes" id="UP000009236">
    <property type="component" value="Chromosome"/>
</dbReference>
<reference evidence="8 9" key="1">
    <citation type="submission" date="2011-05" db="EMBL/GenBank/DDBJ databases">
        <title>Complete sequence of Isoptericola variabilis 225.</title>
        <authorList>
            <consortium name="US DOE Joint Genome Institute"/>
            <person name="Lucas S."/>
            <person name="Han J."/>
            <person name="Lapidus A."/>
            <person name="Cheng J.-F."/>
            <person name="Goodwin L."/>
            <person name="Pitluck S."/>
            <person name="Peters L."/>
            <person name="Mikhailova N."/>
            <person name="Zeytun A."/>
            <person name="Han C."/>
            <person name="Tapia R."/>
            <person name="Land M."/>
            <person name="Hauser L."/>
            <person name="Kyrpides N."/>
            <person name="Ivanova N."/>
            <person name="Pagani I."/>
            <person name="Siebers A."/>
            <person name="Allgaier M."/>
            <person name="Thelen M."/>
            <person name="Hugenholtz P."/>
            <person name="Gladden J."/>
            <person name="Woyke T."/>
        </authorList>
    </citation>
    <scope>NUCLEOTIDE SEQUENCE [LARGE SCALE GENOMIC DNA]</scope>
    <source>
        <strain evidence="9">225</strain>
    </source>
</reference>
<keyword evidence="9" id="KW-1185">Reference proteome</keyword>
<dbReference type="PROSITE" id="PS00062">
    <property type="entry name" value="ALDOKETO_REDUCTASE_2"/>
    <property type="match status" value="1"/>
</dbReference>
<organism evidence="9">
    <name type="scientific">Isoptericola variabilis (strain 225)</name>
    <dbReference type="NCBI Taxonomy" id="743718"/>
    <lineage>
        <taxon>Bacteria</taxon>
        <taxon>Bacillati</taxon>
        <taxon>Actinomycetota</taxon>
        <taxon>Actinomycetes</taxon>
        <taxon>Micrococcales</taxon>
        <taxon>Promicromonosporaceae</taxon>
        <taxon>Isoptericola</taxon>
    </lineage>
</organism>
<dbReference type="PIRSF" id="PIRSF000097">
    <property type="entry name" value="AKR"/>
    <property type="match status" value="1"/>
</dbReference>
<dbReference type="PRINTS" id="PR00069">
    <property type="entry name" value="ALDKETRDTASE"/>
</dbReference>
<feature type="domain" description="NADP-dependent oxidoreductase" evidence="7">
    <location>
        <begin position="19"/>
        <end position="262"/>
    </location>
</feature>
<sequence>MTTTAPTVTLSHGTEMPVLGLGTAGFDDAEAAECVRTAIEDGYRLVDTAENYGNERGVGQGIRDAAVPREELFVTTKFNKRWHSVDGARQACENSLERLGLEYVDLLLIHWPNPGQNRYVEAWEGMIRLREEGLARAIGVSNFKPHHLDRLVEATGVTPEVNQINLNPYATRASTHAYHVSHGIVTEAWSPLQPATMLQDPVITEIAARTGCSPAQAVLRWLTQRGIVTVPRSGSREHRRQNLASVDVQLTQKDIDDISALDRGEDHVTDSDEFGH</sequence>
<keyword evidence="2" id="KW-0521">NADP</keyword>
<dbReference type="Pfam" id="PF00248">
    <property type="entry name" value="Aldo_ket_red"/>
    <property type="match status" value="1"/>
</dbReference>
<dbReference type="PROSITE" id="PS00798">
    <property type="entry name" value="ALDOKETO_REDUCTASE_1"/>
    <property type="match status" value="1"/>
</dbReference>
<dbReference type="SUPFAM" id="SSF51430">
    <property type="entry name" value="NAD(P)-linked oxidoreductase"/>
    <property type="match status" value="1"/>
</dbReference>
<evidence type="ECO:0000259" key="7">
    <source>
        <dbReference type="Pfam" id="PF00248"/>
    </source>
</evidence>
<evidence type="ECO:0000256" key="5">
    <source>
        <dbReference type="PIRSR" id="PIRSR000097-2"/>
    </source>
</evidence>
<dbReference type="eggNOG" id="COG0656">
    <property type="taxonomic scope" value="Bacteria"/>
</dbReference>
<dbReference type="AlphaFoldDB" id="F6FS62"/>
<dbReference type="Gene3D" id="3.20.20.100">
    <property type="entry name" value="NADP-dependent oxidoreductase domain"/>
    <property type="match status" value="1"/>
</dbReference>
<evidence type="ECO:0000256" key="1">
    <source>
        <dbReference type="ARBA" id="ARBA00007905"/>
    </source>
</evidence>
<protein>
    <submittedName>
        <fullName evidence="8">2,5-didehydrogluconate reductase</fullName>
        <ecNumber evidence="8">1.1.1.274</ecNumber>
    </submittedName>
</protein>
<dbReference type="InterPro" id="IPR023210">
    <property type="entry name" value="NADP_OxRdtase_dom"/>
</dbReference>
<gene>
    <name evidence="8" type="ordered locus">Isova_2448</name>
</gene>
<evidence type="ECO:0000256" key="2">
    <source>
        <dbReference type="ARBA" id="ARBA00022857"/>
    </source>
</evidence>
<comment type="similarity">
    <text evidence="1">Belongs to the aldo/keto reductase family.</text>
</comment>
<dbReference type="EMBL" id="CP002810">
    <property type="protein sequence ID" value="AEG45159.1"/>
    <property type="molecule type" value="Genomic_DNA"/>
</dbReference>
<dbReference type="PANTHER" id="PTHR43827:SF3">
    <property type="entry name" value="NADP-DEPENDENT OXIDOREDUCTASE DOMAIN-CONTAINING PROTEIN"/>
    <property type="match status" value="1"/>
</dbReference>
<accession>F6FS62</accession>
<dbReference type="InterPro" id="IPR036812">
    <property type="entry name" value="NAD(P)_OxRdtase_dom_sf"/>
</dbReference>
<name>F6FS62_ISOV2</name>
<keyword evidence="3 8" id="KW-0560">Oxidoreductase</keyword>
<evidence type="ECO:0000313" key="9">
    <source>
        <dbReference type="Proteomes" id="UP000009236"/>
    </source>
</evidence>
<evidence type="ECO:0000256" key="6">
    <source>
        <dbReference type="PIRSR" id="PIRSR000097-3"/>
    </source>
</evidence>
<dbReference type="RefSeq" id="WP_013839550.1">
    <property type="nucleotide sequence ID" value="NC_015588.1"/>
</dbReference>
<feature type="active site" description="Proton donor" evidence="4">
    <location>
        <position position="52"/>
    </location>
</feature>
<dbReference type="InterPro" id="IPR020471">
    <property type="entry name" value="AKR"/>
</dbReference>
<proteinExistence type="inferred from homology"/>
<feature type="site" description="Lowers pKa of active site Tyr" evidence="6">
    <location>
        <position position="77"/>
    </location>
</feature>
<dbReference type="PANTHER" id="PTHR43827">
    <property type="entry name" value="2,5-DIKETO-D-GLUCONIC ACID REDUCTASE"/>
    <property type="match status" value="1"/>
</dbReference>
<dbReference type="FunFam" id="3.20.20.100:FF:000002">
    <property type="entry name" value="2,5-diketo-D-gluconic acid reductase A"/>
    <property type="match status" value="1"/>
</dbReference>
<dbReference type="HOGENOM" id="CLU_023205_0_1_11"/>
<evidence type="ECO:0000256" key="4">
    <source>
        <dbReference type="PIRSR" id="PIRSR000097-1"/>
    </source>
</evidence>
<evidence type="ECO:0000313" key="8">
    <source>
        <dbReference type="EMBL" id="AEG45159.1"/>
    </source>
</evidence>
<dbReference type="GO" id="GO:0050580">
    <property type="term" value="F:2,5-didehydrogluconate reductase activity"/>
    <property type="evidence" value="ECO:0007669"/>
    <property type="project" value="UniProtKB-EC"/>
</dbReference>
<dbReference type="InterPro" id="IPR018170">
    <property type="entry name" value="Aldo/ket_reductase_CS"/>
</dbReference>